<name>W6MNR7_PAGBR</name>
<evidence type="ECO:0000256" key="2">
    <source>
        <dbReference type="ARBA" id="ARBA00008685"/>
    </source>
</evidence>
<evidence type="ECO:0000259" key="10">
    <source>
        <dbReference type="Pfam" id="PF00060"/>
    </source>
</evidence>
<evidence type="ECO:0000256" key="8">
    <source>
        <dbReference type="ARBA" id="ARBA00023180"/>
    </source>
</evidence>
<evidence type="ECO:0000256" key="7">
    <source>
        <dbReference type="ARBA" id="ARBA00023170"/>
    </source>
</evidence>
<dbReference type="SUPFAM" id="SSF53850">
    <property type="entry name" value="Periplasmic binding protein-like II"/>
    <property type="match status" value="1"/>
</dbReference>
<dbReference type="InterPro" id="IPR052192">
    <property type="entry name" value="Insect_Ionotropic_Sensory_Rcpt"/>
</dbReference>
<feature type="transmembrane region" description="Helical" evidence="9">
    <location>
        <begin position="222"/>
        <end position="242"/>
    </location>
</feature>
<evidence type="ECO:0000256" key="5">
    <source>
        <dbReference type="ARBA" id="ARBA00022989"/>
    </source>
</evidence>
<feature type="domain" description="Ionotropic glutamate receptor C-terminal" evidence="10">
    <location>
        <begin position="21"/>
        <end position="230"/>
    </location>
</feature>
<sequence>NDPLAMALKIGGGMVIQPMDPCEVVVWWGRVWLVVWWLAMFVLVATYTGNLVAVLTVPAYAARIQTLEQLALSDYIPSMTDYGSFVPEALKSSKNPTLATLGKKFFLDTDLKWIDPYKFLIGKVHDGTHALIVAVDYLIYTQHKAKITQSTYIMEDKLYKGYLCWILPRHSPYTSVISHHLTRLVEAGVLAKIIEGHKGSLMAKDSQVRGDGVLNLSHLQGAFIVLVLGLLAAAVVLVLELLC</sequence>
<feature type="non-terminal residue" evidence="11">
    <location>
        <position position="1"/>
    </location>
</feature>
<evidence type="ECO:0000256" key="4">
    <source>
        <dbReference type="ARBA" id="ARBA00022692"/>
    </source>
</evidence>
<keyword evidence="4 9" id="KW-0812">Transmembrane</keyword>
<dbReference type="EMBL" id="HABX01000072">
    <property type="protein sequence ID" value="CDK12516.1"/>
    <property type="molecule type" value="Transcribed_RNA"/>
</dbReference>
<organism evidence="11">
    <name type="scientific">Pagurus bernhardus</name>
    <name type="common">Common hermit crab</name>
    <name type="synonym">Eupagurus bernhardus</name>
    <dbReference type="NCBI Taxonomy" id="174397"/>
    <lineage>
        <taxon>Eukaryota</taxon>
        <taxon>Metazoa</taxon>
        <taxon>Ecdysozoa</taxon>
        <taxon>Arthropoda</taxon>
        <taxon>Crustacea</taxon>
        <taxon>Multicrustacea</taxon>
        <taxon>Malacostraca</taxon>
        <taxon>Eumalacostraca</taxon>
        <taxon>Eucarida</taxon>
        <taxon>Decapoda</taxon>
        <taxon>Pleocyemata</taxon>
        <taxon>Anomura</taxon>
        <taxon>Paguroidea</taxon>
        <taxon>Paguridae</taxon>
        <taxon>Pagurus</taxon>
    </lineage>
</organism>
<feature type="non-terminal residue" evidence="11">
    <location>
        <position position="243"/>
    </location>
</feature>
<dbReference type="PANTHER" id="PTHR42643">
    <property type="entry name" value="IONOTROPIC RECEPTOR 20A-RELATED"/>
    <property type="match status" value="1"/>
</dbReference>
<dbReference type="AlphaFoldDB" id="W6MNR7"/>
<feature type="transmembrane region" description="Helical" evidence="9">
    <location>
        <begin position="34"/>
        <end position="57"/>
    </location>
</feature>
<keyword evidence="5 9" id="KW-1133">Transmembrane helix</keyword>
<evidence type="ECO:0000256" key="6">
    <source>
        <dbReference type="ARBA" id="ARBA00023136"/>
    </source>
</evidence>
<dbReference type="GO" id="GO:0015276">
    <property type="term" value="F:ligand-gated monoatomic ion channel activity"/>
    <property type="evidence" value="ECO:0007669"/>
    <property type="project" value="InterPro"/>
</dbReference>
<dbReference type="GO" id="GO:0005886">
    <property type="term" value="C:plasma membrane"/>
    <property type="evidence" value="ECO:0007669"/>
    <property type="project" value="UniProtKB-SubCell"/>
</dbReference>
<comment type="similarity">
    <text evidence="2">Belongs to the glutamate-gated ion channel (TC 1.A.10.1) family.</text>
</comment>
<evidence type="ECO:0000256" key="9">
    <source>
        <dbReference type="SAM" id="Phobius"/>
    </source>
</evidence>
<keyword evidence="7" id="KW-0675">Receptor</keyword>
<comment type="subcellular location">
    <subcellularLocation>
        <location evidence="1">Cell membrane</location>
        <topology evidence="1">Multi-pass membrane protein</topology>
    </subcellularLocation>
</comment>
<proteinExistence type="inferred from homology"/>
<keyword evidence="3" id="KW-1003">Cell membrane</keyword>
<reference evidence="11" key="2">
    <citation type="submission" date="2014-02" db="EMBL/GenBank/DDBJ databases">
        <title>The hermit crab's nose antennal transcriptomics.</title>
        <authorList>
            <person name="Groh K.C."/>
            <person name="Vogel H."/>
            <person name="Stensmyr M.C."/>
            <person name="Grosse-Wilde E."/>
            <person name="Hansson B.S."/>
        </authorList>
    </citation>
    <scope>NUCLEOTIDE SEQUENCE</scope>
    <source>
        <tissue evidence="11">Antennules</tissue>
    </source>
</reference>
<evidence type="ECO:0000256" key="1">
    <source>
        <dbReference type="ARBA" id="ARBA00004651"/>
    </source>
</evidence>
<reference evidence="11" key="1">
    <citation type="submission" date="2013-06" db="EMBL/GenBank/DDBJ databases">
        <authorList>
            <person name="Groh K."/>
        </authorList>
    </citation>
    <scope>NUCLEOTIDE SEQUENCE</scope>
    <source>
        <tissue evidence="11">Antennules</tissue>
    </source>
</reference>
<accession>W6MNR7</accession>
<dbReference type="PANTHER" id="PTHR42643:SF24">
    <property type="entry name" value="IONOTROPIC RECEPTOR 60A"/>
    <property type="match status" value="1"/>
</dbReference>
<evidence type="ECO:0000313" key="11">
    <source>
        <dbReference type="EMBL" id="CDK12516.1"/>
    </source>
</evidence>
<gene>
    <name evidence="11" type="primary">IR2</name>
</gene>
<protein>
    <submittedName>
        <fullName evidence="11">IR2 protein</fullName>
    </submittedName>
</protein>
<dbReference type="Gene3D" id="1.10.287.70">
    <property type="match status" value="1"/>
</dbReference>
<keyword evidence="6 9" id="KW-0472">Membrane</keyword>
<dbReference type="Pfam" id="PF00060">
    <property type="entry name" value="Lig_chan"/>
    <property type="match status" value="1"/>
</dbReference>
<keyword evidence="8" id="KW-0325">Glycoprotein</keyword>
<dbReference type="GO" id="GO:0050906">
    <property type="term" value="P:detection of stimulus involved in sensory perception"/>
    <property type="evidence" value="ECO:0007669"/>
    <property type="project" value="UniProtKB-ARBA"/>
</dbReference>
<evidence type="ECO:0000256" key="3">
    <source>
        <dbReference type="ARBA" id="ARBA00022475"/>
    </source>
</evidence>
<dbReference type="InterPro" id="IPR001320">
    <property type="entry name" value="Iontro_rcpt_C"/>
</dbReference>